<dbReference type="EnsemblProtists" id="EOD37478">
    <property type="protein sequence ID" value="EOD37478"/>
    <property type="gene ID" value="EMIHUDRAFT_225321"/>
</dbReference>
<proteinExistence type="predicted"/>
<name>A0A0D3KNZ3_EMIH1</name>
<accession>A0A0D3KNZ3</accession>
<evidence type="ECO:0000313" key="3">
    <source>
        <dbReference type="Proteomes" id="UP000013827"/>
    </source>
</evidence>
<dbReference type="AlphaFoldDB" id="A0A0D3KNZ3"/>
<dbReference type="HOGENOM" id="CLU_1513303_0_0_1"/>
<dbReference type="KEGG" id="ehx:EMIHUDRAFT_225321"/>
<feature type="region of interest" description="Disordered" evidence="1">
    <location>
        <begin position="113"/>
        <end position="138"/>
    </location>
</feature>
<organism evidence="2 3">
    <name type="scientific">Emiliania huxleyi (strain CCMP1516)</name>
    <dbReference type="NCBI Taxonomy" id="280463"/>
    <lineage>
        <taxon>Eukaryota</taxon>
        <taxon>Haptista</taxon>
        <taxon>Haptophyta</taxon>
        <taxon>Prymnesiophyceae</taxon>
        <taxon>Isochrysidales</taxon>
        <taxon>Noelaerhabdaceae</taxon>
        <taxon>Emiliania</taxon>
    </lineage>
</organism>
<evidence type="ECO:0000313" key="2">
    <source>
        <dbReference type="EnsemblProtists" id="EOD37478"/>
    </source>
</evidence>
<dbReference type="GeneID" id="17282748"/>
<dbReference type="RefSeq" id="XP_005789907.1">
    <property type="nucleotide sequence ID" value="XM_005789850.1"/>
</dbReference>
<dbReference type="PaxDb" id="2903-EOD37478"/>
<evidence type="ECO:0000256" key="1">
    <source>
        <dbReference type="SAM" id="MobiDB-lite"/>
    </source>
</evidence>
<keyword evidence="3" id="KW-1185">Reference proteome</keyword>
<dbReference type="OMA" id="CTEQYEV"/>
<reference evidence="2" key="2">
    <citation type="submission" date="2024-10" db="UniProtKB">
        <authorList>
            <consortium name="EnsemblProtists"/>
        </authorList>
    </citation>
    <scope>IDENTIFICATION</scope>
</reference>
<protein>
    <submittedName>
        <fullName evidence="2">Uncharacterized protein</fullName>
    </submittedName>
</protein>
<sequence>MPPPAPAVLGATMLGVSVTEITTAPLGNVRVQYNHYNSEFTLVHGAGGLTARLAWAAVDAEYCIGYVFRGDPAVRLVEAGGAAIERDADGYFDGLTAEAAYVLQVAEDEAAEAAAPRRNAPYRGPSHPEEQTRGVSRASAALTEELKKLSLEELAAQSDRYRALREARDLEDCVFAAG</sequence>
<dbReference type="eggNOG" id="ENOG502S8WE">
    <property type="taxonomic scope" value="Eukaryota"/>
</dbReference>
<dbReference type="Proteomes" id="UP000013827">
    <property type="component" value="Unassembled WGS sequence"/>
</dbReference>
<reference evidence="3" key="1">
    <citation type="journal article" date="2013" name="Nature">
        <title>Pan genome of the phytoplankton Emiliania underpins its global distribution.</title>
        <authorList>
            <person name="Read B.A."/>
            <person name="Kegel J."/>
            <person name="Klute M.J."/>
            <person name="Kuo A."/>
            <person name="Lefebvre S.C."/>
            <person name="Maumus F."/>
            <person name="Mayer C."/>
            <person name="Miller J."/>
            <person name="Monier A."/>
            <person name="Salamov A."/>
            <person name="Young J."/>
            <person name="Aguilar M."/>
            <person name="Claverie J.M."/>
            <person name="Frickenhaus S."/>
            <person name="Gonzalez K."/>
            <person name="Herman E.K."/>
            <person name="Lin Y.C."/>
            <person name="Napier J."/>
            <person name="Ogata H."/>
            <person name="Sarno A.F."/>
            <person name="Shmutz J."/>
            <person name="Schroeder D."/>
            <person name="de Vargas C."/>
            <person name="Verret F."/>
            <person name="von Dassow P."/>
            <person name="Valentin K."/>
            <person name="Van de Peer Y."/>
            <person name="Wheeler G."/>
            <person name="Dacks J.B."/>
            <person name="Delwiche C.F."/>
            <person name="Dyhrman S.T."/>
            <person name="Glockner G."/>
            <person name="John U."/>
            <person name="Richards T."/>
            <person name="Worden A.Z."/>
            <person name="Zhang X."/>
            <person name="Grigoriev I.V."/>
            <person name="Allen A.E."/>
            <person name="Bidle K."/>
            <person name="Borodovsky M."/>
            <person name="Bowler C."/>
            <person name="Brownlee C."/>
            <person name="Cock J.M."/>
            <person name="Elias M."/>
            <person name="Gladyshev V.N."/>
            <person name="Groth M."/>
            <person name="Guda C."/>
            <person name="Hadaegh A."/>
            <person name="Iglesias-Rodriguez M.D."/>
            <person name="Jenkins J."/>
            <person name="Jones B.M."/>
            <person name="Lawson T."/>
            <person name="Leese F."/>
            <person name="Lindquist E."/>
            <person name="Lobanov A."/>
            <person name="Lomsadze A."/>
            <person name="Malik S.B."/>
            <person name="Marsh M.E."/>
            <person name="Mackinder L."/>
            <person name="Mock T."/>
            <person name="Mueller-Roeber B."/>
            <person name="Pagarete A."/>
            <person name="Parker M."/>
            <person name="Probert I."/>
            <person name="Quesneville H."/>
            <person name="Raines C."/>
            <person name="Rensing S.A."/>
            <person name="Riano-Pachon D.M."/>
            <person name="Richier S."/>
            <person name="Rokitta S."/>
            <person name="Shiraiwa Y."/>
            <person name="Soanes D.M."/>
            <person name="van der Giezen M."/>
            <person name="Wahlund T.M."/>
            <person name="Williams B."/>
            <person name="Wilson W."/>
            <person name="Wolfe G."/>
            <person name="Wurch L.L."/>
        </authorList>
    </citation>
    <scope>NUCLEOTIDE SEQUENCE</scope>
</reference>